<dbReference type="GO" id="GO:0004656">
    <property type="term" value="F:procollagen-proline 4-dioxygenase activity"/>
    <property type="evidence" value="ECO:0007669"/>
    <property type="project" value="UniProtKB-EC"/>
</dbReference>
<keyword evidence="6" id="KW-0479">Metal-binding</keyword>
<dbReference type="Pfam" id="PF08336">
    <property type="entry name" value="P4Ha_N"/>
    <property type="match status" value="1"/>
</dbReference>
<dbReference type="AlphaFoldDB" id="A0A3B0JH62"/>
<keyword evidence="15" id="KW-1185">Reference proteome</keyword>
<keyword evidence="9" id="KW-0223">Dioxygenase</keyword>
<evidence type="ECO:0000256" key="1">
    <source>
        <dbReference type="ARBA" id="ARBA00001961"/>
    </source>
</evidence>
<sequence>MSLRKVVYTFICLSAALFVMILGEEEYKKVLIYTTSNRALSELREMENFYMEHLSRYVKSLQVKVDTLQKYINSVRLENMESEVSRVQYVANPLNSLGLLRRAHEDWPKWLNYIKEQQDVQQMGELVALMPHAVDMNEALMGMERIERFYDLRAYDMVNGQVAGRHFDTRMNAPECLMLADFMYNRSEYTRAAEWYRLTWYNIKLPLNPVAREFYRPNPEEVRKRFLISRLQEGSIDHINNYLEELEQHPAVPLVYLKPKPAASVIERGCRGEFPPPPKLVCRYNHTATPFLHLAPLKEEEISQDPLIWLYHDVIYDSEIAALTANLTYKDMSQGYTDNYTTVEKERLFHVKVFEGSGEKLDRDLVNRMADISGLNAGDHTHLARTNYGLGSHFPEHADYSDIKANPELVEEGDRLVTFLFYMTDVPLGGATIFPKINLTIQPKKGSALFWYNIHNDWEPHLLTRHGVCPMIDGNRWILTKSLMAYDQMFVKLCLK</sequence>
<comment type="cofactor">
    <cofactor evidence="1">
        <name>L-ascorbate</name>
        <dbReference type="ChEBI" id="CHEBI:38290"/>
    </cofactor>
</comment>
<evidence type="ECO:0000256" key="12">
    <source>
        <dbReference type="ARBA" id="ARBA00023180"/>
    </source>
</evidence>
<proteinExistence type="inferred from homology"/>
<dbReference type="STRING" id="7266.A0A3B0JH62"/>
<dbReference type="InterPro" id="IPR044862">
    <property type="entry name" value="Pro_4_hyd_alph_FE2OG_OXY"/>
</dbReference>
<evidence type="ECO:0000256" key="3">
    <source>
        <dbReference type="ARBA" id="ARBA00004319"/>
    </source>
</evidence>
<dbReference type="GO" id="GO:0005788">
    <property type="term" value="C:endoplasmic reticulum lumen"/>
    <property type="evidence" value="ECO:0007669"/>
    <property type="project" value="UniProtKB-SubCell"/>
</dbReference>
<dbReference type="Gene3D" id="2.60.120.620">
    <property type="entry name" value="q2cbj1_9rhob like domain"/>
    <property type="match status" value="1"/>
</dbReference>
<dbReference type="InterPro" id="IPR045054">
    <property type="entry name" value="P4HA-like"/>
</dbReference>
<evidence type="ECO:0000259" key="13">
    <source>
        <dbReference type="PROSITE" id="PS51471"/>
    </source>
</evidence>
<evidence type="ECO:0000256" key="6">
    <source>
        <dbReference type="ARBA" id="ARBA00022723"/>
    </source>
</evidence>
<evidence type="ECO:0000313" key="14">
    <source>
        <dbReference type="EMBL" id="SPP81525.1"/>
    </source>
</evidence>
<dbReference type="Pfam" id="PF13640">
    <property type="entry name" value="2OG-FeII_Oxy_3"/>
    <property type="match status" value="1"/>
</dbReference>
<dbReference type="OMA" id="RHAVCPM"/>
<keyword evidence="12" id="KW-0325">Glycoprotein</keyword>
<dbReference type="InterPro" id="IPR006620">
    <property type="entry name" value="Pro_4_hyd_alph"/>
</dbReference>
<name>A0A3B0JH62_DROGU</name>
<evidence type="ECO:0000256" key="9">
    <source>
        <dbReference type="ARBA" id="ARBA00022964"/>
    </source>
</evidence>
<protein>
    <recommendedName>
        <fullName evidence="5">procollagen-proline 4-dioxygenase</fullName>
        <ecNumber evidence="5">1.14.11.2</ecNumber>
    </recommendedName>
</protein>
<keyword evidence="8" id="KW-0847">Vitamin C</keyword>
<dbReference type="PANTHER" id="PTHR10869">
    <property type="entry name" value="PROLYL 4-HYDROXYLASE ALPHA SUBUNIT"/>
    <property type="match status" value="1"/>
</dbReference>
<dbReference type="Gene3D" id="6.10.140.1460">
    <property type="match status" value="1"/>
</dbReference>
<keyword evidence="10" id="KW-0560">Oxidoreductase</keyword>
<evidence type="ECO:0000256" key="2">
    <source>
        <dbReference type="ARBA" id="ARBA00002035"/>
    </source>
</evidence>
<evidence type="ECO:0000256" key="4">
    <source>
        <dbReference type="ARBA" id="ARBA00006511"/>
    </source>
</evidence>
<dbReference type="OrthoDB" id="420380at2759"/>
<dbReference type="InterPro" id="IPR013547">
    <property type="entry name" value="P4H_N"/>
</dbReference>
<evidence type="ECO:0000313" key="15">
    <source>
        <dbReference type="Proteomes" id="UP000268350"/>
    </source>
</evidence>
<dbReference type="GO" id="GO:0005506">
    <property type="term" value="F:iron ion binding"/>
    <property type="evidence" value="ECO:0007669"/>
    <property type="project" value="InterPro"/>
</dbReference>
<comment type="function">
    <text evidence="2">Catalyzes the post-translational formation of 4-hydroxyproline in -Xaa-Pro-Gly- sequences in collagens and other proteins.</text>
</comment>
<dbReference type="PROSITE" id="PS51471">
    <property type="entry name" value="FE2OG_OXY"/>
    <property type="match status" value="1"/>
</dbReference>
<keyword evidence="7" id="KW-0256">Endoplasmic reticulum</keyword>
<evidence type="ECO:0000256" key="7">
    <source>
        <dbReference type="ARBA" id="ARBA00022824"/>
    </source>
</evidence>
<evidence type="ECO:0000256" key="5">
    <source>
        <dbReference type="ARBA" id="ARBA00012269"/>
    </source>
</evidence>
<comment type="similarity">
    <text evidence="4">Belongs to the P4HA family.</text>
</comment>
<dbReference type="InterPro" id="IPR005123">
    <property type="entry name" value="Oxoglu/Fe-dep_dioxygenase_dom"/>
</dbReference>
<reference evidence="15" key="1">
    <citation type="submission" date="2018-01" db="EMBL/GenBank/DDBJ databases">
        <authorList>
            <person name="Alioto T."/>
            <person name="Alioto T."/>
        </authorList>
    </citation>
    <scope>NUCLEOTIDE SEQUENCE [LARGE SCALE GENOMIC DNA]</scope>
</reference>
<dbReference type="InterPro" id="IPR011990">
    <property type="entry name" value="TPR-like_helical_dom_sf"/>
</dbReference>
<dbReference type="SMART" id="SM00702">
    <property type="entry name" value="P4Hc"/>
    <property type="match status" value="1"/>
</dbReference>
<feature type="domain" description="Fe2OG dioxygenase" evidence="13">
    <location>
        <begin position="379"/>
        <end position="485"/>
    </location>
</feature>
<comment type="subcellular location">
    <subcellularLocation>
        <location evidence="3">Endoplasmic reticulum lumen</location>
    </subcellularLocation>
</comment>
<gene>
    <name evidence="14" type="ORF">DGUA_6G013163</name>
</gene>
<organism evidence="14 15">
    <name type="scientific">Drosophila guanche</name>
    <name type="common">Fruit fly</name>
    <dbReference type="NCBI Taxonomy" id="7266"/>
    <lineage>
        <taxon>Eukaryota</taxon>
        <taxon>Metazoa</taxon>
        <taxon>Ecdysozoa</taxon>
        <taxon>Arthropoda</taxon>
        <taxon>Hexapoda</taxon>
        <taxon>Insecta</taxon>
        <taxon>Pterygota</taxon>
        <taxon>Neoptera</taxon>
        <taxon>Endopterygota</taxon>
        <taxon>Diptera</taxon>
        <taxon>Brachycera</taxon>
        <taxon>Muscomorpha</taxon>
        <taxon>Ephydroidea</taxon>
        <taxon>Drosophilidae</taxon>
        <taxon>Drosophila</taxon>
        <taxon>Sophophora</taxon>
    </lineage>
</organism>
<dbReference type="GO" id="GO:0031418">
    <property type="term" value="F:L-ascorbic acid binding"/>
    <property type="evidence" value="ECO:0007669"/>
    <property type="project" value="UniProtKB-KW"/>
</dbReference>
<dbReference type="Proteomes" id="UP000268350">
    <property type="component" value="Unassembled WGS sequence"/>
</dbReference>
<evidence type="ECO:0000256" key="8">
    <source>
        <dbReference type="ARBA" id="ARBA00022896"/>
    </source>
</evidence>
<evidence type="ECO:0000256" key="10">
    <source>
        <dbReference type="ARBA" id="ARBA00023002"/>
    </source>
</evidence>
<dbReference type="PANTHER" id="PTHR10869:SF244">
    <property type="entry name" value="PROLYL 4-HYDROXYLASE SUBUNIT ALPHA-2"/>
    <property type="match status" value="1"/>
</dbReference>
<keyword evidence="11" id="KW-0408">Iron</keyword>
<evidence type="ECO:0000256" key="11">
    <source>
        <dbReference type="ARBA" id="ARBA00023004"/>
    </source>
</evidence>
<dbReference type="EMBL" id="OUUW01000006">
    <property type="protein sequence ID" value="SPP81525.1"/>
    <property type="molecule type" value="Genomic_DNA"/>
</dbReference>
<dbReference type="EC" id="1.14.11.2" evidence="5"/>
<dbReference type="Gene3D" id="1.25.40.10">
    <property type="entry name" value="Tetratricopeptide repeat domain"/>
    <property type="match status" value="1"/>
</dbReference>
<accession>A0A3B0JH62</accession>